<feature type="compositionally biased region" description="Low complexity" evidence="1">
    <location>
        <begin position="33"/>
        <end position="61"/>
    </location>
</feature>
<sequence length="173" mass="17378">MAGVKIALVVTVLAGCAAAEPPERAAPPGTGHPTASAPPQASTAPSPESTTPASPGPTATTARVVLTRSGGFAGRGDTVTVEPDGRWAVVDRAGSRRTGRLSSTDLDRLRQLAANPALATEAGRPSTPTACQDAFSYRLTVGAVETGYVDCPADGSAPTTTREVVELLVGATD</sequence>
<organism evidence="2 3">
    <name type="scientific">Micromonospora peucetia</name>
    <dbReference type="NCBI Taxonomy" id="47871"/>
    <lineage>
        <taxon>Bacteria</taxon>
        <taxon>Bacillati</taxon>
        <taxon>Actinomycetota</taxon>
        <taxon>Actinomycetes</taxon>
        <taxon>Micromonosporales</taxon>
        <taxon>Micromonosporaceae</taxon>
        <taxon>Micromonospora</taxon>
    </lineage>
</organism>
<dbReference type="Proteomes" id="UP000199343">
    <property type="component" value="Unassembled WGS sequence"/>
</dbReference>
<dbReference type="STRING" id="47871.GA0070608_2430"/>
<proteinExistence type="predicted"/>
<reference evidence="3" key="1">
    <citation type="submission" date="2016-06" db="EMBL/GenBank/DDBJ databases">
        <authorList>
            <person name="Varghese N."/>
            <person name="Submissions Spin"/>
        </authorList>
    </citation>
    <scope>NUCLEOTIDE SEQUENCE [LARGE SCALE GENOMIC DNA]</scope>
    <source>
        <strain evidence="3">DSM 43363</strain>
    </source>
</reference>
<dbReference type="RefSeq" id="WP_091626846.1">
    <property type="nucleotide sequence ID" value="NZ_FMIC01000002.1"/>
</dbReference>
<evidence type="ECO:0000313" key="2">
    <source>
        <dbReference type="EMBL" id="SCL61182.1"/>
    </source>
</evidence>
<dbReference type="AlphaFoldDB" id="A0A1C6V490"/>
<evidence type="ECO:0000256" key="1">
    <source>
        <dbReference type="SAM" id="MobiDB-lite"/>
    </source>
</evidence>
<feature type="region of interest" description="Disordered" evidence="1">
    <location>
        <begin position="20"/>
        <end position="61"/>
    </location>
</feature>
<dbReference type="PROSITE" id="PS51257">
    <property type="entry name" value="PROKAR_LIPOPROTEIN"/>
    <property type="match status" value="1"/>
</dbReference>
<dbReference type="OrthoDB" id="3406060at2"/>
<name>A0A1C6V490_9ACTN</name>
<gene>
    <name evidence="2" type="ORF">GA0070608_2430</name>
</gene>
<evidence type="ECO:0000313" key="3">
    <source>
        <dbReference type="Proteomes" id="UP000199343"/>
    </source>
</evidence>
<dbReference type="EMBL" id="FMIC01000002">
    <property type="protein sequence ID" value="SCL61182.1"/>
    <property type="molecule type" value="Genomic_DNA"/>
</dbReference>
<protein>
    <submittedName>
        <fullName evidence="2">Uncharacterized protein</fullName>
    </submittedName>
</protein>
<accession>A0A1C6V490</accession>